<accession>A0A1B5Z999</accession>
<sequence length="61" mass="6903">EDVKDLEDENAALKEEMADKYVDGFAFAVEQMRVVFPDVDPSLLAELDFMKKIEGGKLVPR</sequence>
<dbReference type="OrthoDB" id="1436877at2759"/>
<proteinExistence type="predicted"/>
<gene>
    <name evidence="1" type="ORF">TSUD_426390</name>
</gene>
<protein>
    <submittedName>
        <fullName evidence="1">Uncharacterized protein</fullName>
    </submittedName>
</protein>
<evidence type="ECO:0000313" key="2">
    <source>
        <dbReference type="Proteomes" id="UP000242715"/>
    </source>
</evidence>
<feature type="non-terminal residue" evidence="1">
    <location>
        <position position="1"/>
    </location>
</feature>
<dbReference type="EMBL" id="BCLP01058765">
    <property type="protein sequence ID" value="GAU10660.1"/>
    <property type="molecule type" value="Genomic_DNA"/>
</dbReference>
<keyword evidence="2" id="KW-1185">Reference proteome</keyword>
<name>A0A1B5Z999_TRISU</name>
<dbReference type="AlphaFoldDB" id="A0A1B5Z999"/>
<reference evidence="2" key="1">
    <citation type="journal article" date="2017" name="Front. Plant Sci.">
        <title>Climate Clever Clovers: New Paradigm to Reduce the Environmental Footprint of Ruminants by Breeding Low Methanogenic Forages Utilizing Haplotype Variation.</title>
        <authorList>
            <person name="Kaur P."/>
            <person name="Appels R."/>
            <person name="Bayer P.E."/>
            <person name="Keeble-Gagnere G."/>
            <person name="Wang J."/>
            <person name="Hirakawa H."/>
            <person name="Shirasawa K."/>
            <person name="Vercoe P."/>
            <person name="Stefanova K."/>
            <person name="Durmic Z."/>
            <person name="Nichols P."/>
            <person name="Revell C."/>
            <person name="Isobe S.N."/>
            <person name="Edwards D."/>
            <person name="Erskine W."/>
        </authorList>
    </citation>
    <scope>NUCLEOTIDE SEQUENCE [LARGE SCALE GENOMIC DNA]</scope>
    <source>
        <strain evidence="2">cv. Daliak</strain>
    </source>
</reference>
<dbReference type="Proteomes" id="UP000242715">
    <property type="component" value="Unassembled WGS sequence"/>
</dbReference>
<evidence type="ECO:0000313" key="1">
    <source>
        <dbReference type="EMBL" id="GAU10660.1"/>
    </source>
</evidence>
<organism evidence="1 2">
    <name type="scientific">Trifolium subterraneum</name>
    <name type="common">Subterranean clover</name>
    <dbReference type="NCBI Taxonomy" id="3900"/>
    <lineage>
        <taxon>Eukaryota</taxon>
        <taxon>Viridiplantae</taxon>
        <taxon>Streptophyta</taxon>
        <taxon>Embryophyta</taxon>
        <taxon>Tracheophyta</taxon>
        <taxon>Spermatophyta</taxon>
        <taxon>Magnoliopsida</taxon>
        <taxon>eudicotyledons</taxon>
        <taxon>Gunneridae</taxon>
        <taxon>Pentapetalae</taxon>
        <taxon>rosids</taxon>
        <taxon>fabids</taxon>
        <taxon>Fabales</taxon>
        <taxon>Fabaceae</taxon>
        <taxon>Papilionoideae</taxon>
        <taxon>50 kb inversion clade</taxon>
        <taxon>NPAAA clade</taxon>
        <taxon>Hologalegina</taxon>
        <taxon>IRL clade</taxon>
        <taxon>Trifolieae</taxon>
        <taxon>Trifolium</taxon>
    </lineage>
</organism>
<comment type="caution">
    <text evidence="1">The sequence shown here is derived from an EMBL/GenBank/DDBJ whole genome shotgun (WGS) entry which is preliminary data.</text>
</comment>